<sequence>MKKILFYLLSLITILLLTGFSSWFFINKYQIKNTDQKQESQTDDNLTVNEIYQSEQTVCEV</sequence>
<feature type="non-terminal residue" evidence="2">
    <location>
        <position position="61"/>
    </location>
</feature>
<gene>
    <name evidence="2" type="ORF">COX08_04280</name>
</gene>
<feature type="transmembrane region" description="Helical" evidence="1">
    <location>
        <begin position="6"/>
        <end position="26"/>
    </location>
</feature>
<dbReference type="Proteomes" id="UP000229459">
    <property type="component" value="Unassembled WGS sequence"/>
</dbReference>
<keyword evidence="1" id="KW-0812">Transmembrane</keyword>
<proteinExistence type="predicted"/>
<keyword evidence="1" id="KW-0472">Membrane</keyword>
<organism evidence="2 3">
    <name type="scientific">Candidatus Beckwithbacteria bacterium CG23_combo_of_CG06-09_8_20_14_all_34_8</name>
    <dbReference type="NCBI Taxonomy" id="1974497"/>
    <lineage>
        <taxon>Bacteria</taxon>
        <taxon>Candidatus Beckwithiibacteriota</taxon>
    </lineage>
</organism>
<evidence type="ECO:0000313" key="3">
    <source>
        <dbReference type="Proteomes" id="UP000229459"/>
    </source>
</evidence>
<accession>A0A2H0B5C2</accession>
<keyword evidence="1" id="KW-1133">Transmembrane helix</keyword>
<comment type="caution">
    <text evidence="2">The sequence shown here is derived from an EMBL/GenBank/DDBJ whole genome shotgun (WGS) entry which is preliminary data.</text>
</comment>
<protein>
    <submittedName>
        <fullName evidence="2">Uncharacterized protein</fullName>
    </submittedName>
</protein>
<evidence type="ECO:0000313" key="2">
    <source>
        <dbReference type="EMBL" id="PIP52821.1"/>
    </source>
</evidence>
<reference evidence="2 3" key="1">
    <citation type="submission" date="2017-09" db="EMBL/GenBank/DDBJ databases">
        <title>Depth-based differentiation of microbial function through sediment-hosted aquifers and enrichment of novel symbionts in the deep terrestrial subsurface.</title>
        <authorList>
            <person name="Probst A.J."/>
            <person name="Ladd B."/>
            <person name="Jarett J.K."/>
            <person name="Geller-Mcgrath D.E."/>
            <person name="Sieber C.M."/>
            <person name="Emerson J.B."/>
            <person name="Anantharaman K."/>
            <person name="Thomas B.C."/>
            <person name="Malmstrom R."/>
            <person name="Stieglmeier M."/>
            <person name="Klingl A."/>
            <person name="Woyke T."/>
            <person name="Ryan C.M."/>
            <person name="Banfield J.F."/>
        </authorList>
    </citation>
    <scope>NUCLEOTIDE SEQUENCE [LARGE SCALE GENOMIC DNA]</scope>
    <source>
        <strain evidence="2">CG23_combo_of_CG06-09_8_20_14_all_34_8</strain>
    </source>
</reference>
<evidence type="ECO:0000256" key="1">
    <source>
        <dbReference type="SAM" id="Phobius"/>
    </source>
</evidence>
<dbReference type="AlphaFoldDB" id="A0A2H0B5C2"/>
<dbReference type="EMBL" id="PCSR01000102">
    <property type="protein sequence ID" value="PIP52821.1"/>
    <property type="molecule type" value="Genomic_DNA"/>
</dbReference>
<name>A0A2H0B5C2_9BACT</name>